<keyword evidence="2" id="KW-1185">Reference proteome</keyword>
<sequence>MTPVIVISAASILILITILFPPLPAHALGGSANSLAVIYDSATVCGILAQRQPQQIQCWQPSLTLQQQPITLSPSTVSFDYIAGGRNTLCGVRSGGFSLHCWDSNFTPKRIYNNNTAPLQDLTMGDEQVCALTNTSNVKCWRGDRITSAQFPNGSAQFLSISSGLGFSCGVLMNTNRVSCWGSNSTMASLIQTQFVNLSMSSMFVGGSFACGLNLTGFVICKGSNDSGQLEVPFNSAFEYSGLALGANHVCATRRLNGSVICWGGNGEFAINLTEGVLFESIVAGLNFTCGLTSSNFSVICWGPGWPNGSTSGFNLPLPKILPGPCVDSNCSECGIYPDSQILCSGSGNICKPCGISIPNPPPPPPPPSPPPPPPIPPPPTVTPTPSHPSRALRKGLLAFAIIGSVGIFSGICTIIYCLWTGVCCGKKKIHNSVQPTVARSNSNPGGQPSSTSPISRSSTIRRQGSRIMRRQRSGTSSKHTERAEEFSFNDLAAASDNFSPANKLGAGSFESDRGFRPAKAAGTVGYIDPEYYGLNVLTAKSDVYGLGVVLLELLTGKRAIFRSGGSGGEPTRVVDYAVPAILAGEMGRVLDPRVGPPEISEAEAVELVGYTALHCVNMEGKDRPSMSDIVANLERALDICGENSHGSISSGPMSIVSE</sequence>
<organism evidence="1 2">
    <name type="scientific">Vaccinium darrowii</name>
    <dbReference type="NCBI Taxonomy" id="229202"/>
    <lineage>
        <taxon>Eukaryota</taxon>
        <taxon>Viridiplantae</taxon>
        <taxon>Streptophyta</taxon>
        <taxon>Embryophyta</taxon>
        <taxon>Tracheophyta</taxon>
        <taxon>Spermatophyta</taxon>
        <taxon>Magnoliopsida</taxon>
        <taxon>eudicotyledons</taxon>
        <taxon>Gunneridae</taxon>
        <taxon>Pentapetalae</taxon>
        <taxon>asterids</taxon>
        <taxon>Ericales</taxon>
        <taxon>Ericaceae</taxon>
        <taxon>Vaccinioideae</taxon>
        <taxon>Vaccinieae</taxon>
        <taxon>Vaccinium</taxon>
    </lineage>
</organism>
<comment type="caution">
    <text evidence="1">The sequence shown here is derived from an EMBL/GenBank/DDBJ whole genome shotgun (WGS) entry which is preliminary data.</text>
</comment>
<evidence type="ECO:0000313" key="2">
    <source>
        <dbReference type="Proteomes" id="UP000828048"/>
    </source>
</evidence>
<evidence type="ECO:0000313" key="1">
    <source>
        <dbReference type="EMBL" id="KAH7853624.1"/>
    </source>
</evidence>
<dbReference type="EMBL" id="CM037161">
    <property type="protein sequence ID" value="KAH7853624.1"/>
    <property type="molecule type" value="Genomic_DNA"/>
</dbReference>
<accession>A0ACB7YKE0</accession>
<dbReference type="Proteomes" id="UP000828048">
    <property type="component" value="Chromosome 11"/>
</dbReference>
<proteinExistence type="predicted"/>
<name>A0ACB7YKE0_9ERIC</name>
<gene>
    <name evidence="1" type="ORF">Vadar_004803</name>
</gene>
<reference evidence="1 2" key="1">
    <citation type="journal article" date="2021" name="Hortic Res">
        <title>High-quality reference genome and annotation aids understanding of berry development for evergreen blueberry (Vaccinium darrowii).</title>
        <authorList>
            <person name="Yu J."/>
            <person name="Hulse-Kemp A.M."/>
            <person name="Babiker E."/>
            <person name="Staton M."/>
        </authorList>
    </citation>
    <scope>NUCLEOTIDE SEQUENCE [LARGE SCALE GENOMIC DNA]</scope>
    <source>
        <strain evidence="2">cv. NJ 8807/NJ 8810</strain>
        <tissue evidence="1">Young leaf</tissue>
    </source>
</reference>
<protein>
    <submittedName>
        <fullName evidence="1">Uncharacterized protein</fullName>
    </submittedName>
</protein>